<evidence type="ECO:0000313" key="2">
    <source>
        <dbReference type="Proteomes" id="UP000363590"/>
    </source>
</evidence>
<reference evidence="1 2" key="1">
    <citation type="submission" date="2019-10" db="EMBL/GenBank/DDBJ databases">
        <authorList>
            <person name="Wang R."/>
        </authorList>
    </citation>
    <scope>NUCLEOTIDE SEQUENCE [LARGE SCALE GENOMIC DNA]</scope>
    <source>
        <strain evidence="1 2">ATCC 19377</strain>
    </source>
</reference>
<dbReference type="AlphaFoldDB" id="A0A5P9XRN9"/>
<proteinExistence type="predicted"/>
<organism evidence="1 2">
    <name type="scientific">Acidithiobacillus thiooxidans ATCC 19377</name>
    <dbReference type="NCBI Taxonomy" id="637390"/>
    <lineage>
        <taxon>Bacteria</taxon>
        <taxon>Pseudomonadati</taxon>
        <taxon>Pseudomonadota</taxon>
        <taxon>Acidithiobacillia</taxon>
        <taxon>Acidithiobacillales</taxon>
        <taxon>Acidithiobacillaceae</taxon>
        <taxon>Acidithiobacillus</taxon>
    </lineage>
</organism>
<gene>
    <name evidence="1" type="ORF">GCD22_01452</name>
</gene>
<sequence length="50" mass="5376">MGYSRHGLLPAWVAPGMGDSKPFHQGKSHLLSGMPHICPARHFVALLVLG</sequence>
<dbReference type="KEGG" id="atx:GCD22_01452"/>
<name>A0A5P9XRN9_ACITH</name>
<dbReference type="Proteomes" id="UP000363590">
    <property type="component" value="Chromosome"/>
</dbReference>
<protein>
    <submittedName>
        <fullName evidence="1">Uncharacterized protein</fullName>
    </submittedName>
</protein>
<accession>A0A5P9XRN9</accession>
<evidence type="ECO:0000313" key="1">
    <source>
        <dbReference type="EMBL" id="QFX95816.1"/>
    </source>
</evidence>
<dbReference type="EMBL" id="CP045571">
    <property type="protein sequence ID" value="QFX95816.1"/>
    <property type="molecule type" value="Genomic_DNA"/>
</dbReference>